<comment type="caution">
    <text evidence="2">The sequence shown here is derived from an EMBL/GenBank/DDBJ whole genome shotgun (WGS) entry which is preliminary data.</text>
</comment>
<organism evidence="2 3">
    <name type="scientific">Frankliniella fusca</name>
    <dbReference type="NCBI Taxonomy" id="407009"/>
    <lineage>
        <taxon>Eukaryota</taxon>
        <taxon>Metazoa</taxon>
        <taxon>Ecdysozoa</taxon>
        <taxon>Arthropoda</taxon>
        <taxon>Hexapoda</taxon>
        <taxon>Insecta</taxon>
        <taxon>Pterygota</taxon>
        <taxon>Neoptera</taxon>
        <taxon>Paraneoptera</taxon>
        <taxon>Thysanoptera</taxon>
        <taxon>Terebrantia</taxon>
        <taxon>Thripoidea</taxon>
        <taxon>Thripidae</taxon>
        <taxon>Frankliniella</taxon>
    </lineage>
</organism>
<feature type="region of interest" description="Disordered" evidence="1">
    <location>
        <begin position="26"/>
        <end position="98"/>
    </location>
</feature>
<sequence length="568" mass="63824">MVNCPSDGCSFREESVSLLIKHWYGKHHVPKPPSPPSPKPIASTNSEHEEIDLPNEPKIIPVCAPASNSNLSDTDNQRPSSPHVPPARSSSLPSIEEESNIPLSEKASAFVLNLRVNSAMSDSSLESILQATKNLVQHSMKGIIDDVKAGKVSIDDEISLQKILTQKSELFAEVDTKSKRKSYFKKKFDAVHPKHIPVQAEFVSKGSGEKKKIEIVEKTAHHPEYNKLCSDYVIEDDEEVIDSYLKSECAKRNQILQAHPDACRIVLYYDDAEVCDPIGSASGRHKLGMFYIFLENVGPCHRQRLELISLLLVVDSALLKCETGGGLGIDLILEEIVDDLKKLENGVTLQNGKILYATVIACIGDNLGCHTVAGLKEGFTAHRPCRFCMVTEVQRMALVREDPKLLRTDEEWLDQVRQIQKARTKKEKEALMKEYGIKRLTPFSGLSSFSVSCGFAPDILHDIIENGVLSIELRLILIHVLKKYDDLSLFMINERIKYFDYGHAEKLDKPGEIKKEHLEEDGHLRQTASQMWQLATILPFVVASFVSLDDEHWDNFMLLLEISRMVFS</sequence>
<dbReference type="AlphaFoldDB" id="A0AAE1LIZ7"/>
<name>A0AAE1LIZ7_9NEOP</name>
<protein>
    <submittedName>
        <fullName evidence="2">N-acetylmuramoyl-L-alanine amidase domain-containing protein</fullName>
    </submittedName>
</protein>
<accession>A0AAE1LIZ7</accession>
<dbReference type="EMBL" id="JAHWGI010001034">
    <property type="protein sequence ID" value="KAK3921438.1"/>
    <property type="molecule type" value="Genomic_DNA"/>
</dbReference>
<reference evidence="2" key="1">
    <citation type="submission" date="2021-07" db="EMBL/GenBank/DDBJ databases">
        <authorList>
            <person name="Catto M.A."/>
            <person name="Jacobson A."/>
            <person name="Kennedy G."/>
            <person name="Labadie P."/>
            <person name="Hunt B.G."/>
            <person name="Srinivasan R."/>
        </authorList>
    </citation>
    <scope>NUCLEOTIDE SEQUENCE</scope>
    <source>
        <strain evidence="2">PL_HMW_Pooled</strain>
        <tissue evidence="2">Head</tissue>
    </source>
</reference>
<dbReference type="Proteomes" id="UP001219518">
    <property type="component" value="Unassembled WGS sequence"/>
</dbReference>
<evidence type="ECO:0000256" key="1">
    <source>
        <dbReference type="SAM" id="MobiDB-lite"/>
    </source>
</evidence>
<reference evidence="2" key="2">
    <citation type="journal article" date="2023" name="BMC Genomics">
        <title>Pest status, molecular evolution, and epigenetic factors derived from the genome assembly of Frankliniella fusca, a thysanopteran phytovirus vector.</title>
        <authorList>
            <person name="Catto M.A."/>
            <person name="Labadie P.E."/>
            <person name="Jacobson A.L."/>
            <person name="Kennedy G.G."/>
            <person name="Srinivasan R."/>
            <person name="Hunt B.G."/>
        </authorList>
    </citation>
    <scope>NUCLEOTIDE SEQUENCE</scope>
    <source>
        <strain evidence="2">PL_HMW_Pooled</strain>
    </source>
</reference>
<feature type="compositionally biased region" description="Polar residues" evidence="1">
    <location>
        <begin position="66"/>
        <end position="80"/>
    </location>
</feature>
<evidence type="ECO:0000313" key="2">
    <source>
        <dbReference type="EMBL" id="KAK3921438.1"/>
    </source>
</evidence>
<gene>
    <name evidence="2" type="ORF">KUF71_001218</name>
</gene>
<keyword evidence="3" id="KW-1185">Reference proteome</keyword>
<proteinExistence type="predicted"/>
<evidence type="ECO:0000313" key="3">
    <source>
        <dbReference type="Proteomes" id="UP001219518"/>
    </source>
</evidence>